<evidence type="ECO:0000313" key="3">
    <source>
        <dbReference type="Proteomes" id="UP000250918"/>
    </source>
</evidence>
<dbReference type="PANTHER" id="PTHR40940">
    <property type="entry name" value="PROTEIN BATD-RELATED"/>
    <property type="match status" value="1"/>
</dbReference>
<dbReference type="PANTHER" id="PTHR40940:SF2">
    <property type="entry name" value="BATD"/>
    <property type="match status" value="1"/>
</dbReference>
<accession>A0A855WW12</accession>
<keyword evidence="1" id="KW-0812">Transmembrane</keyword>
<dbReference type="EMBL" id="PQAP01000208">
    <property type="protein sequence ID" value="PWB68270.1"/>
    <property type="molecule type" value="Genomic_DNA"/>
</dbReference>
<protein>
    <recommendedName>
        <fullName evidence="4">Protein BatD</fullName>
    </recommendedName>
</protein>
<evidence type="ECO:0008006" key="4">
    <source>
        <dbReference type="Google" id="ProtNLM"/>
    </source>
</evidence>
<reference evidence="2 3" key="1">
    <citation type="journal article" date="2018" name="ISME J.">
        <title>A methanotrophic archaeon couples anaerobic oxidation of methane to Fe(III) reduction.</title>
        <authorList>
            <person name="Cai C."/>
            <person name="Leu A.O."/>
            <person name="Xie G.J."/>
            <person name="Guo J."/>
            <person name="Feng Y."/>
            <person name="Zhao J.X."/>
            <person name="Tyson G.W."/>
            <person name="Yuan Z."/>
            <person name="Hu S."/>
        </authorList>
    </citation>
    <scope>NUCLEOTIDE SEQUENCE [LARGE SCALE GENOMIC DNA]</scope>
    <source>
        <strain evidence="2">FeB_12</strain>
    </source>
</reference>
<dbReference type="AlphaFoldDB" id="A0A855WW12"/>
<gene>
    <name evidence="2" type="ORF">C3F09_11940</name>
</gene>
<dbReference type="InterPro" id="IPR025738">
    <property type="entry name" value="BatD"/>
</dbReference>
<comment type="caution">
    <text evidence="2">The sequence shown here is derived from an EMBL/GenBank/DDBJ whole genome shotgun (WGS) entry which is preliminary data.</text>
</comment>
<sequence>MRCVMTNRIFRRKSAARPCREIMSAKTGNRSVFVRILLTVVVALLAAGAAVAQNDVEIEVALSPQTIGLNEQAILEVKVSGGGQNVPNLQMPALPSFEVYSQGSSSNFSIINGVVSSSVTYRYLLVPHKVGTFPIDGISLTVGGKQVVGNKVMLTVTSQGQSTSPQLDQQGTTPQGNTRDYFLQATVDKKNPYVNEQVTLTLRFCTAVEYYSSPSLDEPATTGFWTEVLGNKAPYLQKINNRTYKIIERQYALFPTQTGDLTIGRASITTTVATRVQRRDPFDLFGDLLPQGVQVTARSEPIKLTVKPLPTANKPEDFTGTVGHFEIEARPDRTDIEVNQPVTVTFKIQGTGNVKSVAEPTIPELPDFRIYRASSKESTSNAGDRLGGVKTYEEVFIPKRPGTLEIPALAFTYFDPDRNKYETIRTRAIPITVKMAEGYVASPDIPYSGPTMTIGSQAQDIRYIKDQIGSVHRSGQLILTSPLYLFVNGLPVAALVGLIVARKRREKLAGNIGLARARSAGRKARKRLSRARSLANLSTYREFYGELSLAVMAYVADKLNVSPHGMTGDQLADLLRSRQVPDSSIDEAISFLRQCDFARFAPATPSPDDLTKALATAEQVMVRMEEAKFA</sequence>
<evidence type="ECO:0000256" key="1">
    <source>
        <dbReference type="SAM" id="Phobius"/>
    </source>
</evidence>
<proteinExistence type="predicted"/>
<dbReference type="Pfam" id="PF13584">
    <property type="entry name" value="BatD"/>
    <property type="match status" value="3"/>
</dbReference>
<organism evidence="2 3">
    <name type="scientific">candidate division GN15 bacterium</name>
    <dbReference type="NCBI Taxonomy" id="2072418"/>
    <lineage>
        <taxon>Bacteria</taxon>
        <taxon>candidate division GN15</taxon>
    </lineage>
</organism>
<keyword evidence="1" id="KW-1133">Transmembrane helix</keyword>
<dbReference type="Proteomes" id="UP000250918">
    <property type="component" value="Unassembled WGS sequence"/>
</dbReference>
<evidence type="ECO:0000313" key="2">
    <source>
        <dbReference type="EMBL" id="PWB68270.1"/>
    </source>
</evidence>
<keyword evidence="1" id="KW-0472">Membrane</keyword>
<name>A0A855WW12_9BACT</name>
<feature type="transmembrane region" description="Helical" evidence="1">
    <location>
        <begin position="483"/>
        <end position="501"/>
    </location>
</feature>